<dbReference type="Gene3D" id="3.30.1130.10">
    <property type="match status" value="1"/>
</dbReference>
<proteinExistence type="predicted"/>
<gene>
    <name evidence="2" type="ORF">ABC969_02000</name>
</gene>
<name>A0ABU9XMZ1_9SPHN</name>
<evidence type="ECO:0000313" key="2">
    <source>
        <dbReference type="EMBL" id="MEN2785189.1"/>
    </source>
</evidence>
<reference evidence="2 3" key="1">
    <citation type="submission" date="2024-05" db="EMBL/GenBank/DDBJ databases">
        <authorList>
            <person name="Liu Q."/>
            <person name="Xin Y.-H."/>
        </authorList>
    </citation>
    <scope>NUCLEOTIDE SEQUENCE [LARGE SCALE GENOMIC DNA]</scope>
    <source>
        <strain evidence="2 3">CGMCC 1.15349</strain>
    </source>
</reference>
<dbReference type="SUPFAM" id="SSF55620">
    <property type="entry name" value="Tetrahydrobiopterin biosynthesis enzymes-like"/>
    <property type="match status" value="1"/>
</dbReference>
<comment type="caution">
    <text evidence="2">The sequence shown here is derived from an EMBL/GenBank/DDBJ whole genome shotgun (WGS) entry which is preliminary data.</text>
</comment>
<dbReference type="SMART" id="SM00905">
    <property type="entry name" value="FolB"/>
    <property type="match status" value="1"/>
</dbReference>
<dbReference type="InterPro" id="IPR006157">
    <property type="entry name" value="FolB_dom"/>
</dbReference>
<keyword evidence="3" id="KW-1185">Reference proteome</keyword>
<protein>
    <submittedName>
        <fullName evidence="2">Dihydroneopterin aldolase</fullName>
    </submittedName>
</protein>
<sequence>MAEFTTLLDRLAVMIRLGIYAHEAEPQRVIVSVEMTVDYPAPLGEDAIDQVLDYDFVRTGILTLAAQRRFALQETLCETIAALCLDDARVMRVRVRTMKTDIYPDAGIGCEIVRERAKFS</sequence>
<evidence type="ECO:0000313" key="3">
    <source>
        <dbReference type="Proteomes" id="UP001404104"/>
    </source>
</evidence>
<dbReference type="Pfam" id="PF02152">
    <property type="entry name" value="FolB"/>
    <property type="match status" value="1"/>
</dbReference>
<dbReference type="RefSeq" id="WP_345862604.1">
    <property type="nucleotide sequence ID" value="NZ_JBDIMF010000001.1"/>
</dbReference>
<dbReference type="InterPro" id="IPR043133">
    <property type="entry name" value="GTP-CH-I_C/QueF"/>
</dbReference>
<feature type="domain" description="Dihydroneopterin aldolase/epimerase" evidence="1">
    <location>
        <begin position="6"/>
        <end position="114"/>
    </location>
</feature>
<evidence type="ECO:0000259" key="1">
    <source>
        <dbReference type="SMART" id="SM00905"/>
    </source>
</evidence>
<organism evidence="2 3">
    <name type="scientific">Sphingomonas qilianensis</name>
    <dbReference type="NCBI Taxonomy" id="1736690"/>
    <lineage>
        <taxon>Bacteria</taxon>
        <taxon>Pseudomonadati</taxon>
        <taxon>Pseudomonadota</taxon>
        <taxon>Alphaproteobacteria</taxon>
        <taxon>Sphingomonadales</taxon>
        <taxon>Sphingomonadaceae</taxon>
        <taxon>Sphingomonas</taxon>
    </lineage>
</organism>
<dbReference type="EMBL" id="JBDIMF010000001">
    <property type="protein sequence ID" value="MEN2785189.1"/>
    <property type="molecule type" value="Genomic_DNA"/>
</dbReference>
<dbReference type="Proteomes" id="UP001404104">
    <property type="component" value="Unassembled WGS sequence"/>
</dbReference>
<accession>A0ABU9XMZ1</accession>